<evidence type="ECO:0000256" key="14">
    <source>
        <dbReference type="ARBA" id="ARBA00051245"/>
    </source>
</evidence>
<keyword evidence="10" id="KW-0067">ATP-binding</keyword>
<name>A0A4P7IJ35_9ACTN</name>
<dbReference type="GO" id="GO:0005886">
    <property type="term" value="C:plasma membrane"/>
    <property type="evidence" value="ECO:0007669"/>
    <property type="project" value="UniProtKB-SubCell"/>
</dbReference>
<comment type="catalytic activity">
    <reaction evidence="14">
        <text>L-tyrosyl-[protein] + ATP = O-phospho-L-tyrosyl-[protein] + ADP + H(+)</text>
        <dbReference type="Rhea" id="RHEA:10596"/>
        <dbReference type="Rhea" id="RHEA-COMP:10136"/>
        <dbReference type="Rhea" id="RHEA-COMP:20101"/>
        <dbReference type="ChEBI" id="CHEBI:15378"/>
        <dbReference type="ChEBI" id="CHEBI:30616"/>
        <dbReference type="ChEBI" id="CHEBI:46858"/>
        <dbReference type="ChEBI" id="CHEBI:61978"/>
        <dbReference type="ChEBI" id="CHEBI:456216"/>
        <dbReference type="EC" id="2.7.10.2"/>
    </reaction>
</comment>
<evidence type="ECO:0000256" key="11">
    <source>
        <dbReference type="ARBA" id="ARBA00022989"/>
    </source>
</evidence>
<evidence type="ECO:0000256" key="12">
    <source>
        <dbReference type="ARBA" id="ARBA00023136"/>
    </source>
</evidence>
<evidence type="ECO:0000256" key="7">
    <source>
        <dbReference type="ARBA" id="ARBA00022692"/>
    </source>
</evidence>
<dbReference type="PANTHER" id="PTHR32309">
    <property type="entry name" value="TYROSINE-PROTEIN KINASE"/>
    <property type="match status" value="1"/>
</dbReference>
<dbReference type="EMBL" id="CP038436">
    <property type="protein sequence ID" value="QBX55891.1"/>
    <property type="molecule type" value="Genomic_DNA"/>
</dbReference>
<keyword evidence="8" id="KW-0547">Nucleotide-binding</keyword>
<dbReference type="Proteomes" id="UP000294853">
    <property type="component" value="Chromosome"/>
</dbReference>
<evidence type="ECO:0000313" key="16">
    <source>
        <dbReference type="EMBL" id="QBX55891.1"/>
    </source>
</evidence>
<dbReference type="Pfam" id="PF02706">
    <property type="entry name" value="Wzz"/>
    <property type="match status" value="1"/>
</dbReference>
<dbReference type="RefSeq" id="WP_135267882.1">
    <property type="nucleotide sequence ID" value="NZ_CP038436.1"/>
</dbReference>
<dbReference type="EC" id="2.7.10.2" evidence="4"/>
<evidence type="ECO:0000256" key="9">
    <source>
        <dbReference type="ARBA" id="ARBA00022777"/>
    </source>
</evidence>
<dbReference type="InterPro" id="IPR003856">
    <property type="entry name" value="LPS_length_determ_N"/>
</dbReference>
<dbReference type="PANTHER" id="PTHR32309:SF13">
    <property type="entry name" value="FERRIC ENTEROBACTIN TRANSPORT PROTEIN FEPE"/>
    <property type="match status" value="1"/>
</dbReference>
<dbReference type="Gene3D" id="3.40.50.300">
    <property type="entry name" value="P-loop containing nucleotide triphosphate hydrolases"/>
    <property type="match status" value="1"/>
</dbReference>
<keyword evidence="7" id="KW-0812">Transmembrane</keyword>
<proteinExistence type="inferred from homology"/>
<dbReference type="Pfam" id="PF10609">
    <property type="entry name" value="ParA"/>
    <property type="match status" value="1"/>
</dbReference>
<keyword evidence="12" id="KW-0472">Membrane</keyword>
<accession>A0A4P7IJ35</accession>
<keyword evidence="17" id="KW-1185">Reference proteome</keyword>
<dbReference type="GO" id="GO:0004715">
    <property type="term" value="F:non-membrane spanning protein tyrosine kinase activity"/>
    <property type="evidence" value="ECO:0007669"/>
    <property type="project" value="UniProtKB-EC"/>
</dbReference>
<evidence type="ECO:0000256" key="6">
    <source>
        <dbReference type="ARBA" id="ARBA00022679"/>
    </source>
</evidence>
<evidence type="ECO:0000256" key="5">
    <source>
        <dbReference type="ARBA" id="ARBA00022475"/>
    </source>
</evidence>
<dbReference type="InterPro" id="IPR050445">
    <property type="entry name" value="Bact_polysacc_biosynth/exp"/>
</dbReference>
<evidence type="ECO:0000313" key="17">
    <source>
        <dbReference type="Proteomes" id="UP000294853"/>
    </source>
</evidence>
<gene>
    <name evidence="16" type="ORF">EXE58_10750</name>
</gene>
<comment type="subcellular location">
    <subcellularLocation>
        <location evidence="1">Cell membrane</location>
        <topology evidence="1">Multi-pass membrane protein</topology>
    </subcellularLocation>
</comment>
<dbReference type="InterPro" id="IPR027417">
    <property type="entry name" value="P-loop_NTPase"/>
</dbReference>
<evidence type="ECO:0000256" key="10">
    <source>
        <dbReference type="ARBA" id="ARBA00022840"/>
    </source>
</evidence>
<evidence type="ECO:0000256" key="4">
    <source>
        <dbReference type="ARBA" id="ARBA00011903"/>
    </source>
</evidence>
<dbReference type="FunFam" id="3.40.50.300:FF:000527">
    <property type="entry name" value="Tyrosine-protein kinase etk"/>
    <property type="match status" value="1"/>
</dbReference>
<reference evidence="16 17" key="1">
    <citation type="submission" date="2019-03" db="EMBL/GenBank/DDBJ databases">
        <title>Three New Species of Nocardioides, Nocardioides euryhalodurans sp. nov., Nocardioides seonyuensis sp. nov. and Nocardioides eburneoflavus sp. nov. Iolated from Soil.</title>
        <authorList>
            <person name="Roh S.G."/>
            <person name="Lee C."/>
            <person name="Kim M.-K."/>
            <person name="Kim S.B."/>
        </authorList>
    </citation>
    <scope>NUCLEOTIDE SEQUENCE [LARGE SCALE GENOMIC DNA]</scope>
    <source>
        <strain evidence="16 17">MMS17-SY207-3</strain>
    </source>
</reference>
<keyword evidence="11" id="KW-1133">Transmembrane helix</keyword>
<sequence>MELSAYWGALRRRWLWLVACILLALAAAAAFTWAATPQYSSTTRLFISTSQSDESSAYTGNLFATQRVTSYADLVTSRQLAERVAESLEGPVDPAELREQVEATVVPETVILEISATDPDPEQARDIAQVYASELADLVEELETPNGKNDAVIKATLVDDAEVSETPVSPNPVRNLALAGVLGLLLGMGLAVARELLDTSVTGSEDVAAITEAPILGNIFSDPDAKRPPSEVLATATPWAEAFRVLRTNMQYIEVDHDQKVFVVTSSLPGEGKSTTAVNLALTLTQAGHRVALIECDLRRPLIADRLGLDGAVGTTTVLIGKISVPDAMQTYADTSLDVLACGPIPPNPSELLQSHAMEKLLIDLRASYDMVVLDAPPLLPVTDAALLATRADGAVVVVRHGRTTRDQLTHAIERLTSVGSKTLGIVMNMTPAKKSGSAYGYGYGYGYAPREDTDKSPSKGKHA</sequence>
<dbReference type="SUPFAM" id="SSF52540">
    <property type="entry name" value="P-loop containing nucleoside triphosphate hydrolases"/>
    <property type="match status" value="1"/>
</dbReference>
<evidence type="ECO:0000256" key="3">
    <source>
        <dbReference type="ARBA" id="ARBA00007316"/>
    </source>
</evidence>
<dbReference type="OrthoDB" id="9812433at2"/>
<dbReference type="GO" id="GO:0005524">
    <property type="term" value="F:ATP binding"/>
    <property type="evidence" value="ECO:0007669"/>
    <property type="project" value="UniProtKB-KW"/>
</dbReference>
<dbReference type="CDD" id="cd05387">
    <property type="entry name" value="BY-kinase"/>
    <property type="match status" value="1"/>
</dbReference>
<keyword evidence="9 16" id="KW-0418">Kinase</keyword>
<keyword evidence="5" id="KW-1003">Cell membrane</keyword>
<comment type="similarity">
    <text evidence="2">Belongs to the CpsC/CapA family.</text>
</comment>
<comment type="similarity">
    <text evidence="3">Belongs to the CpsD/CapB family.</text>
</comment>
<organism evidence="16 17">
    <name type="scientific">Nocardioides seonyuensis</name>
    <dbReference type="NCBI Taxonomy" id="2518371"/>
    <lineage>
        <taxon>Bacteria</taxon>
        <taxon>Bacillati</taxon>
        <taxon>Actinomycetota</taxon>
        <taxon>Actinomycetes</taxon>
        <taxon>Propionibacteriales</taxon>
        <taxon>Nocardioidaceae</taxon>
        <taxon>Nocardioides</taxon>
    </lineage>
</organism>
<evidence type="ECO:0000256" key="8">
    <source>
        <dbReference type="ARBA" id="ARBA00022741"/>
    </source>
</evidence>
<dbReference type="AlphaFoldDB" id="A0A4P7IJ35"/>
<keyword evidence="6 16" id="KW-0808">Transferase</keyword>
<dbReference type="InterPro" id="IPR033756">
    <property type="entry name" value="YlxH/NBP35"/>
</dbReference>
<feature type="domain" description="Polysaccharide chain length determinant N-terminal" evidence="15">
    <location>
        <begin position="2"/>
        <end position="87"/>
    </location>
</feature>
<evidence type="ECO:0000256" key="2">
    <source>
        <dbReference type="ARBA" id="ARBA00006683"/>
    </source>
</evidence>
<protein>
    <recommendedName>
        <fullName evidence="4">non-specific protein-tyrosine kinase</fullName>
        <ecNumber evidence="4">2.7.10.2</ecNumber>
    </recommendedName>
</protein>
<evidence type="ECO:0000259" key="15">
    <source>
        <dbReference type="Pfam" id="PF02706"/>
    </source>
</evidence>
<evidence type="ECO:0000256" key="13">
    <source>
        <dbReference type="ARBA" id="ARBA00023137"/>
    </source>
</evidence>
<keyword evidence="13" id="KW-0829">Tyrosine-protein kinase</keyword>
<dbReference type="InterPro" id="IPR005702">
    <property type="entry name" value="Wzc-like_C"/>
</dbReference>
<dbReference type="GO" id="GO:0042802">
    <property type="term" value="F:identical protein binding"/>
    <property type="evidence" value="ECO:0007669"/>
    <property type="project" value="UniProtKB-ARBA"/>
</dbReference>
<dbReference type="NCBIfam" id="TIGR01007">
    <property type="entry name" value="eps_fam"/>
    <property type="match status" value="1"/>
</dbReference>
<evidence type="ECO:0000256" key="1">
    <source>
        <dbReference type="ARBA" id="ARBA00004651"/>
    </source>
</evidence>
<dbReference type="KEGG" id="nsn:EXE58_10750"/>